<gene>
    <name evidence="2" type="ORF">IED13_03200</name>
</gene>
<keyword evidence="1" id="KW-0732">Signal</keyword>
<dbReference type="RefSeq" id="WP_038368481.1">
    <property type="nucleotide sequence ID" value="NZ_JACXWY010000002.1"/>
</dbReference>
<comment type="caution">
    <text evidence="2">The sequence shown here is derived from an EMBL/GenBank/DDBJ whole genome shotgun (WGS) entry which is preliminary data.</text>
</comment>
<feature type="chain" id="PRO_5037181176" description="YARHG domain-containing protein" evidence="1">
    <location>
        <begin position="42"/>
        <end position="108"/>
    </location>
</feature>
<dbReference type="EMBL" id="JACXWY010000002">
    <property type="protein sequence ID" value="MBD3844695.1"/>
    <property type="molecule type" value="Genomic_DNA"/>
</dbReference>
<sequence length="108" mass="11575">MFDISRISPVLRRNRSSLRLAALGALAGLAYGMAVPAPASAAPSDWRGGCQDKAAPQGYGEMIRYNNCVRQRDCQQLANATGTTVFAAGCFWVSPEAPVASDFRRPAR</sequence>
<evidence type="ECO:0000313" key="2">
    <source>
        <dbReference type="EMBL" id="MBD3844695.1"/>
    </source>
</evidence>
<evidence type="ECO:0000256" key="1">
    <source>
        <dbReference type="SAM" id="SignalP"/>
    </source>
</evidence>
<organism evidence="2 3">
    <name type="scientific">Bosea spartocytisi</name>
    <dbReference type="NCBI Taxonomy" id="2773451"/>
    <lineage>
        <taxon>Bacteria</taxon>
        <taxon>Pseudomonadati</taxon>
        <taxon>Pseudomonadota</taxon>
        <taxon>Alphaproteobacteria</taxon>
        <taxon>Hyphomicrobiales</taxon>
        <taxon>Boseaceae</taxon>
        <taxon>Bosea</taxon>
    </lineage>
</organism>
<evidence type="ECO:0000313" key="3">
    <source>
        <dbReference type="Proteomes" id="UP000619295"/>
    </source>
</evidence>
<feature type="signal peptide" evidence="1">
    <location>
        <begin position="1"/>
        <end position="41"/>
    </location>
</feature>
<protein>
    <recommendedName>
        <fullName evidence="4">YARHG domain-containing protein</fullName>
    </recommendedName>
</protein>
<evidence type="ECO:0008006" key="4">
    <source>
        <dbReference type="Google" id="ProtNLM"/>
    </source>
</evidence>
<accession>A0A927E6R0</accession>
<name>A0A927E6R0_9HYPH</name>
<proteinExistence type="predicted"/>
<dbReference type="AlphaFoldDB" id="A0A927E6R0"/>
<reference evidence="2" key="1">
    <citation type="submission" date="2020-09" db="EMBL/GenBank/DDBJ databases">
        <title>Bosea spartocytisi sp. nov. a root nodule endophyte of Spartocytisus supranubius in the high mountain ecosystem fo the Teide National Park (Canary Islands, Spain).</title>
        <authorList>
            <person name="Pulido-Suarez L."/>
            <person name="Peix A."/>
            <person name="Igual J.M."/>
            <person name="Socas-Perez N."/>
            <person name="Velazquez E."/>
            <person name="Flores-Felix J.D."/>
            <person name="Leon-Barrios M."/>
        </authorList>
    </citation>
    <scope>NUCLEOTIDE SEQUENCE</scope>
    <source>
        <strain evidence="2">SSUT16</strain>
    </source>
</reference>
<dbReference type="Proteomes" id="UP000619295">
    <property type="component" value="Unassembled WGS sequence"/>
</dbReference>
<keyword evidence="3" id="KW-1185">Reference proteome</keyword>